<evidence type="ECO:0000313" key="2">
    <source>
        <dbReference type="EMBL" id="KAB1228029.1"/>
    </source>
</evidence>
<sequence length="74" mass="7869">MGYKNLALAIILISTMVLTADAEGKKSFSLCTEECMPICMILNRATMPACDRACFLGCQQLQGKGPPGPSSAKE</sequence>
<evidence type="ECO:0000256" key="1">
    <source>
        <dbReference type="SAM" id="SignalP"/>
    </source>
</evidence>
<dbReference type="Proteomes" id="UP000516437">
    <property type="component" value="Unassembled WGS sequence"/>
</dbReference>
<name>A0A6A1WRW8_9ROSI</name>
<gene>
    <name evidence="2" type="ORF">CJ030_MR1G006866</name>
</gene>
<evidence type="ECO:0008006" key="4">
    <source>
        <dbReference type="Google" id="ProtNLM"/>
    </source>
</evidence>
<dbReference type="OrthoDB" id="1431538at2759"/>
<dbReference type="AlphaFoldDB" id="A0A6A1WRW8"/>
<proteinExistence type="predicted"/>
<dbReference type="EMBL" id="RXIC02000016">
    <property type="protein sequence ID" value="KAB1228029.1"/>
    <property type="molecule type" value="Genomic_DNA"/>
</dbReference>
<feature type="chain" id="PRO_5025429851" description="Thionin-like protein 2" evidence="1">
    <location>
        <begin position="23"/>
        <end position="74"/>
    </location>
</feature>
<feature type="signal peptide" evidence="1">
    <location>
        <begin position="1"/>
        <end position="22"/>
    </location>
</feature>
<protein>
    <recommendedName>
        <fullName evidence="4">Thionin-like protein 2</fullName>
    </recommendedName>
</protein>
<comment type="caution">
    <text evidence="2">The sequence shown here is derived from an EMBL/GenBank/DDBJ whole genome shotgun (WGS) entry which is preliminary data.</text>
</comment>
<evidence type="ECO:0000313" key="3">
    <source>
        <dbReference type="Proteomes" id="UP000516437"/>
    </source>
</evidence>
<accession>A0A6A1WRW8</accession>
<keyword evidence="3" id="KW-1185">Reference proteome</keyword>
<reference evidence="2 3" key="1">
    <citation type="journal article" date="2019" name="Plant Biotechnol. J.">
        <title>The red bayberry genome and genetic basis of sex determination.</title>
        <authorList>
            <person name="Jia H.M."/>
            <person name="Jia H.J."/>
            <person name="Cai Q.L."/>
            <person name="Wang Y."/>
            <person name="Zhao H.B."/>
            <person name="Yang W.F."/>
            <person name="Wang G.Y."/>
            <person name="Li Y.H."/>
            <person name="Zhan D.L."/>
            <person name="Shen Y.T."/>
            <person name="Niu Q.F."/>
            <person name="Chang L."/>
            <person name="Qiu J."/>
            <person name="Zhao L."/>
            <person name="Xie H.B."/>
            <person name="Fu W.Y."/>
            <person name="Jin J."/>
            <person name="Li X.W."/>
            <person name="Jiao Y."/>
            <person name="Zhou C.C."/>
            <person name="Tu T."/>
            <person name="Chai C.Y."/>
            <person name="Gao J.L."/>
            <person name="Fan L.J."/>
            <person name="van de Weg E."/>
            <person name="Wang J.Y."/>
            <person name="Gao Z.S."/>
        </authorList>
    </citation>
    <scope>NUCLEOTIDE SEQUENCE [LARGE SCALE GENOMIC DNA]</scope>
    <source>
        <tissue evidence="2">Leaves</tissue>
    </source>
</reference>
<keyword evidence="1" id="KW-0732">Signal</keyword>
<organism evidence="2 3">
    <name type="scientific">Morella rubra</name>
    <name type="common">Chinese bayberry</name>
    <dbReference type="NCBI Taxonomy" id="262757"/>
    <lineage>
        <taxon>Eukaryota</taxon>
        <taxon>Viridiplantae</taxon>
        <taxon>Streptophyta</taxon>
        <taxon>Embryophyta</taxon>
        <taxon>Tracheophyta</taxon>
        <taxon>Spermatophyta</taxon>
        <taxon>Magnoliopsida</taxon>
        <taxon>eudicotyledons</taxon>
        <taxon>Gunneridae</taxon>
        <taxon>Pentapetalae</taxon>
        <taxon>rosids</taxon>
        <taxon>fabids</taxon>
        <taxon>Fagales</taxon>
        <taxon>Myricaceae</taxon>
        <taxon>Morella</taxon>
    </lineage>
</organism>